<dbReference type="STRING" id="28892.Metli_2034"/>
<reference evidence="5 6" key="1">
    <citation type="submission" date="2011-08" db="EMBL/GenBank/DDBJ databases">
        <title>The complete genome of Methanofollis liminatans DSM 4140.</title>
        <authorList>
            <consortium name="US DOE Joint Genome Institute (JGI-PGF)"/>
            <person name="Lucas S."/>
            <person name="Han J."/>
            <person name="Lapidus A."/>
            <person name="Bruce D."/>
            <person name="Goodwin L."/>
            <person name="Pitluck S."/>
            <person name="Peters L."/>
            <person name="Kyrpides N."/>
            <person name="Mavromatis K."/>
            <person name="Ivanova N."/>
            <person name="Mikhailova N."/>
            <person name="Lu M."/>
            <person name="Detter J.C."/>
            <person name="Tapia R."/>
            <person name="Han C."/>
            <person name="Land M."/>
            <person name="Hauser L."/>
            <person name="Markowitz V."/>
            <person name="Cheng J.-F."/>
            <person name="Hugenholtz P."/>
            <person name="Woyke T."/>
            <person name="Wu D."/>
            <person name="Spring S."/>
            <person name="Schuler E."/>
            <person name="Brambilla E."/>
            <person name="Klenk H.-P."/>
            <person name="Eisen J.A."/>
        </authorList>
    </citation>
    <scope>NUCLEOTIDE SEQUENCE [LARGE SCALE GENOMIC DNA]</scope>
    <source>
        <strain evidence="5 6">DSM 4140</strain>
    </source>
</reference>
<dbReference type="AlphaFoldDB" id="J1L5C1"/>
<dbReference type="Gene3D" id="3.90.220.20">
    <property type="entry name" value="DNA methylase specificity domains"/>
    <property type="match status" value="2"/>
</dbReference>
<evidence type="ECO:0000313" key="5">
    <source>
        <dbReference type="EMBL" id="EJG07975.1"/>
    </source>
</evidence>
<dbReference type="HOGENOM" id="CLU_021095_1_2_2"/>
<feature type="domain" description="Type I restriction modification DNA specificity" evidence="4">
    <location>
        <begin position="318"/>
        <end position="428"/>
    </location>
</feature>
<accession>J1L5C1</accession>
<gene>
    <name evidence="5" type="ORF">Metli_2034</name>
</gene>
<dbReference type="SUPFAM" id="SSF116734">
    <property type="entry name" value="DNA methylase specificity domain"/>
    <property type="match status" value="2"/>
</dbReference>
<dbReference type="RefSeq" id="WP_004040079.1">
    <property type="nucleotide sequence ID" value="NZ_CM001555.1"/>
</dbReference>
<dbReference type="Pfam" id="PF01420">
    <property type="entry name" value="Methylase_S"/>
    <property type="match status" value="1"/>
</dbReference>
<protein>
    <submittedName>
        <fullName evidence="5">Restriction modification system DNA specificity domain protein</fullName>
    </submittedName>
</protein>
<evidence type="ECO:0000256" key="3">
    <source>
        <dbReference type="ARBA" id="ARBA00023125"/>
    </source>
</evidence>
<dbReference type="EMBL" id="CM001555">
    <property type="protein sequence ID" value="EJG07975.1"/>
    <property type="molecule type" value="Genomic_DNA"/>
</dbReference>
<dbReference type="PANTHER" id="PTHR30408">
    <property type="entry name" value="TYPE-1 RESTRICTION ENZYME ECOKI SPECIFICITY PROTEIN"/>
    <property type="match status" value="1"/>
</dbReference>
<sequence length="466" mass="51970">MKYSPYPSYKPSGVAWLGDVPAGWEVKRLKTTANTRTSNVDKVPSEDELPVRLCNYTDVYYNDHIHPGLELMETTATAEEIQRFRLHLGDVVITKDSEEWDDIAVPALVRETTPDLVCGYHLAIIRPNLRKLLGAFLFRSLQSSAVNHQFQIAATGVTRYGLPKSAIGEALLPLPPIDEQRAIADFLDRQTGRIDTLIAKRRALIERLKEKRSALISRTVTRGLPPAAARAAGLDPHPPLKPSGVEWLGDVPEHWGVAKVKLLEGNDQSVVQTGPFGAQLHASDYVDEGVPLILIRNVNDFKIDDTEIPRISEEDASRLAMYRLQTGDLVFSRVGSVGRIALCTEKEDGWLISGQMLRLRLRNPQINRRYALYILGSEAGLTFVELQSVGSTRESINTDILRNIPILIPPLPEQRAIADFLDRQTAKIDRLVSLEEAVIDRLQEYRSALITAAVTGKIDVRERAEV</sequence>
<keyword evidence="2" id="KW-0680">Restriction system</keyword>
<dbReference type="Gene3D" id="1.10.287.1120">
    <property type="entry name" value="Bipartite methylase S protein"/>
    <property type="match status" value="1"/>
</dbReference>
<dbReference type="Proteomes" id="UP000005095">
    <property type="component" value="Chromosome"/>
</dbReference>
<organism evidence="5 6">
    <name type="scientific">Methanofollis liminatans DSM 4140</name>
    <dbReference type="NCBI Taxonomy" id="28892"/>
    <lineage>
        <taxon>Archaea</taxon>
        <taxon>Methanobacteriati</taxon>
        <taxon>Methanobacteriota</taxon>
        <taxon>Stenosarchaea group</taxon>
        <taxon>Methanomicrobia</taxon>
        <taxon>Methanomicrobiales</taxon>
        <taxon>Methanomicrobiaceae</taxon>
        <taxon>Methanofollis</taxon>
    </lineage>
</organism>
<comment type="similarity">
    <text evidence="1">Belongs to the type-I restriction system S methylase family.</text>
</comment>
<keyword evidence="6" id="KW-1185">Reference proteome</keyword>
<name>J1L5C1_9EURY</name>
<evidence type="ECO:0000256" key="1">
    <source>
        <dbReference type="ARBA" id="ARBA00010923"/>
    </source>
</evidence>
<dbReference type="PANTHER" id="PTHR30408:SF12">
    <property type="entry name" value="TYPE I RESTRICTION ENZYME MJAVIII SPECIFICITY SUBUNIT"/>
    <property type="match status" value="1"/>
</dbReference>
<dbReference type="PATRIC" id="fig|28892.9.peg.2202"/>
<dbReference type="GO" id="GO:0003677">
    <property type="term" value="F:DNA binding"/>
    <property type="evidence" value="ECO:0007669"/>
    <property type="project" value="UniProtKB-KW"/>
</dbReference>
<dbReference type="GO" id="GO:0009307">
    <property type="term" value="P:DNA restriction-modification system"/>
    <property type="evidence" value="ECO:0007669"/>
    <property type="project" value="UniProtKB-KW"/>
</dbReference>
<dbReference type="InterPro" id="IPR044946">
    <property type="entry name" value="Restrct_endonuc_typeI_TRD_sf"/>
</dbReference>
<evidence type="ECO:0000259" key="4">
    <source>
        <dbReference type="Pfam" id="PF01420"/>
    </source>
</evidence>
<dbReference type="InterPro" id="IPR052021">
    <property type="entry name" value="Type-I_RS_S_subunit"/>
</dbReference>
<evidence type="ECO:0000313" key="6">
    <source>
        <dbReference type="Proteomes" id="UP000005095"/>
    </source>
</evidence>
<keyword evidence="3" id="KW-0238">DNA-binding</keyword>
<proteinExistence type="inferred from homology"/>
<dbReference type="OrthoDB" id="84651at2157"/>
<dbReference type="InterPro" id="IPR000055">
    <property type="entry name" value="Restrct_endonuc_typeI_TRD"/>
</dbReference>
<evidence type="ECO:0000256" key="2">
    <source>
        <dbReference type="ARBA" id="ARBA00022747"/>
    </source>
</evidence>